<dbReference type="EC" id="3.1.1.-" evidence="10"/>
<dbReference type="Proteomes" id="UP000559256">
    <property type="component" value="Unassembled WGS sequence"/>
</dbReference>
<evidence type="ECO:0000256" key="5">
    <source>
        <dbReference type="ARBA" id="ARBA00022729"/>
    </source>
</evidence>
<dbReference type="GO" id="GO:0046872">
    <property type="term" value="F:metal ion binding"/>
    <property type="evidence" value="ECO:0007669"/>
    <property type="project" value="UniProtKB-KW"/>
</dbReference>
<evidence type="ECO:0000256" key="3">
    <source>
        <dbReference type="ARBA" id="ARBA00022651"/>
    </source>
</evidence>
<dbReference type="Pfam" id="PF07519">
    <property type="entry name" value="Tannase"/>
    <property type="match status" value="1"/>
</dbReference>
<name>A0A8H5FPD6_9AGAR</name>
<proteinExistence type="inferred from homology"/>
<keyword evidence="12" id="KW-1185">Reference proteome</keyword>
<evidence type="ECO:0000313" key="11">
    <source>
        <dbReference type="EMBL" id="KAF5344249.1"/>
    </source>
</evidence>
<keyword evidence="3" id="KW-0624">Polysaccharide degradation</keyword>
<keyword evidence="4" id="KW-0479">Metal-binding</keyword>
<gene>
    <name evidence="11" type="ORF">D9758_012351</name>
</gene>
<evidence type="ECO:0000256" key="6">
    <source>
        <dbReference type="ARBA" id="ARBA00022801"/>
    </source>
</evidence>
<comment type="caution">
    <text evidence="11">The sequence shown here is derived from an EMBL/GenBank/DDBJ whole genome shotgun (WGS) entry which is preliminary data.</text>
</comment>
<sequence length="538" mass="59719">MFQDALLWAGQLLNISIPFLASSQQTVLSYSTYDDFIAHCESFASKASLPGATIHFSQYVPAGTNISLDDNHPTCQISHWVVPSNVCRVAMSVSTSSESEMSSEAWLPYNYTGRFLATTNRGLGGCILYNEMEYASTLRFATIGMNTGFNGSTGAPMLNNPNAIADYAYRSVHMGTTAGKELTKQFYGSASRKSYYLGCSSGGRQGFKEAQDFPEDFDGILAGAPALGLPRIVAWGNYLSQAVGPPDSETFLTPPLWALVYDEVLKQCDKLDGTEDGLLEDPNKCDFLPETLLCVKGQKKACLTSNQVEAVRKIFSPMYGLNGELIYPRMQPGINTKRQMPFYFDGSPSFLSEDWFRHVVYNSTSWDGRTFTLEDAAAALRQNPFNVETYNGDLSAFASRGSKLLSYHGLQDWVIPSEMSQLYYAHVARTMSLPPAELDKFYRLFFISGMEHCRDGDGAWAIGQDRDAYGGKDAEENALMALVRWVEEGVAPEVLRGVKYSEEDAITPEYWRAHCKWPKKNRYIGPGSSTEESAWICE</sequence>
<keyword evidence="3" id="KW-0119">Carbohydrate metabolism</keyword>
<dbReference type="GO" id="GO:0045493">
    <property type="term" value="P:xylan catabolic process"/>
    <property type="evidence" value="ECO:0007669"/>
    <property type="project" value="UniProtKB-KW"/>
</dbReference>
<evidence type="ECO:0000256" key="8">
    <source>
        <dbReference type="ARBA" id="ARBA00023157"/>
    </source>
</evidence>
<dbReference type="InterPro" id="IPR029058">
    <property type="entry name" value="AB_hydrolase_fold"/>
</dbReference>
<protein>
    <recommendedName>
        <fullName evidence="10">Carboxylic ester hydrolase</fullName>
        <ecNumber evidence="10">3.1.1.-</ecNumber>
    </recommendedName>
</protein>
<dbReference type="PANTHER" id="PTHR33938">
    <property type="entry name" value="FERULOYL ESTERASE B-RELATED"/>
    <property type="match status" value="1"/>
</dbReference>
<dbReference type="AlphaFoldDB" id="A0A8H5FPD6"/>
<evidence type="ECO:0000256" key="7">
    <source>
        <dbReference type="ARBA" id="ARBA00022837"/>
    </source>
</evidence>
<keyword evidence="7" id="KW-0106">Calcium</keyword>
<comment type="catalytic activity">
    <reaction evidence="9">
        <text>feruloyl-polysaccharide + H2O = ferulate + polysaccharide.</text>
        <dbReference type="EC" id="3.1.1.73"/>
    </reaction>
</comment>
<dbReference type="InterPro" id="IPR011118">
    <property type="entry name" value="Tannase/feruloyl_esterase"/>
</dbReference>
<comment type="similarity">
    <text evidence="1 10">Belongs to the tannase family.</text>
</comment>
<evidence type="ECO:0000256" key="1">
    <source>
        <dbReference type="ARBA" id="ARBA00006249"/>
    </source>
</evidence>
<keyword evidence="3" id="KW-0858">Xylan degradation</keyword>
<keyword evidence="5" id="KW-0732">Signal</keyword>
<evidence type="ECO:0000256" key="2">
    <source>
        <dbReference type="ARBA" id="ARBA00022487"/>
    </source>
</evidence>
<evidence type="ECO:0000313" key="12">
    <source>
        <dbReference type="Proteomes" id="UP000559256"/>
    </source>
</evidence>
<dbReference type="SUPFAM" id="SSF53474">
    <property type="entry name" value="alpha/beta-Hydrolases"/>
    <property type="match status" value="1"/>
</dbReference>
<evidence type="ECO:0000256" key="10">
    <source>
        <dbReference type="RuleBase" id="RU361238"/>
    </source>
</evidence>
<reference evidence="11 12" key="1">
    <citation type="journal article" date="2020" name="ISME J.">
        <title>Uncovering the hidden diversity of litter-decomposition mechanisms in mushroom-forming fungi.</title>
        <authorList>
            <person name="Floudas D."/>
            <person name="Bentzer J."/>
            <person name="Ahren D."/>
            <person name="Johansson T."/>
            <person name="Persson P."/>
            <person name="Tunlid A."/>
        </authorList>
    </citation>
    <scope>NUCLEOTIDE SEQUENCE [LARGE SCALE GENOMIC DNA]</scope>
    <source>
        <strain evidence="11 12">CBS 291.85</strain>
    </source>
</reference>
<evidence type="ECO:0000256" key="4">
    <source>
        <dbReference type="ARBA" id="ARBA00022723"/>
    </source>
</evidence>
<keyword evidence="2" id="KW-0719">Serine esterase</keyword>
<evidence type="ECO:0000256" key="9">
    <source>
        <dbReference type="ARBA" id="ARBA00034075"/>
    </source>
</evidence>
<dbReference type="PANTHER" id="PTHR33938:SF15">
    <property type="entry name" value="FERULOYL ESTERASE B-RELATED"/>
    <property type="match status" value="1"/>
</dbReference>
<dbReference type="EMBL" id="JAACJM010000127">
    <property type="protein sequence ID" value="KAF5344249.1"/>
    <property type="molecule type" value="Genomic_DNA"/>
</dbReference>
<dbReference type="GO" id="GO:0030600">
    <property type="term" value="F:feruloyl esterase activity"/>
    <property type="evidence" value="ECO:0007669"/>
    <property type="project" value="UniProtKB-EC"/>
</dbReference>
<accession>A0A8H5FPD6</accession>
<dbReference type="OrthoDB" id="3039123at2759"/>
<organism evidence="11 12">
    <name type="scientific">Tetrapyrgos nigripes</name>
    <dbReference type="NCBI Taxonomy" id="182062"/>
    <lineage>
        <taxon>Eukaryota</taxon>
        <taxon>Fungi</taxon>
        <taxon>Dikarya</taxon>
        <taxon>Basidiomycota</taxon>
        <taxon>Agaricomycotina</taxon>
        <taxon>Agaricomycetes</taxon>
        <taxon>Agaricomycetidae</taxon>
        <taxon>Agaricales</taxon>
        <taxon>Marasmiineae</taxon>
        <taxon>Marasmiaceae</taxon>
        <taxon>Tetrapyrgos</taxon>
    </lineage>
</organism>
<keyword evidence="8" id="KW-1015">Disulfide bond</keyword>
<keyword evidence="6 10" id="KW-0378">Hydrolase</keyword>